<keyword evidence="5" id="KW-0274">FAD</keyword>
<dbReference type="InterPro" id="IPR051205">
    <property type="entry name" value="UbiH/COQ6_monooxygenase"/>
</dbReference>
<feature type="transmembrane region" description="Helical" evidence="8">
    <location>
        <begin position="6"/>
        <end position="27"/>
    </location>
</feature>
<reference evidence="10 11" key="1">
    <citation type="submission" date="2019-03" db="EMBL/GenBank/DDBJ databases">
        <title>Genomic Encyclopedia of Type Strains, Phase III (KMG-III): the genomes of soil and plant-associated and newly described type strains.</title>
        <authorList>
            <person name="Whitman W."/>
        </authorList>
    </citation>
    <scope>NUCLEOTIDE SEQUENCE [LARGE SCALE GENOMIC DNA]</scope>
    <source>
        <strain evidence="10 11">CECT 8976</strain>
    </source>
</reference>
<comment type="cofactor">
    <cofactor evidence="1">
        <name>FAD</name>
        <dbReference type="ChEBI" id="CHEBI:57692"/>
    </cofactor>
</comment>
<accession>A0A4R7BGU2</accession>
<evidence type="ECO:0000256" key="1">
    <source>
        <dbReference type="ARBA" id="ARBA00001974"/>
    </source>
</evidence>
<dbReference type="PANTHER" id="PTHR43876:SF7">
    <property type="entry name" value="UBIQUINONE BIOSYNTHESIS MONOOXYGENASE COQ6, MITOCHONDRIAL"/>
    <property type="match status" value="1"/>
</dbReference>
<evidence type="ECO:0000313" key="11">
    <source>
        <dbReference type="Proteomes" id="UP000295611"/>
    </source>
</evidence>
<keyword evidence="8" id="KW-0812">Transmembrane</keyword>
<dbReference type="InterPro" id="IPR036188">
    <property type="entry name" value="FAD/NAD-bd_sf"/>
</dbReference>
<feature type="domain" description="FAD-binding" evidence="9">
    <location>
        <begin position="9"/>
        <end position="340"/>
    </location>
</feature>
<keyword evidence="6" id="KW-0560">Oxidoreductase</keyword>
<dbReference type="GO" id="GO:0016705">
    <property type="term" value="F:oxidoreductase activity, acting on paired donors, with incorporation or reduction of molecular oxygen"/>
    <property type="evidence" value="ECO:0007669"/>
    <property type="project" value="InterPro"/>
</dbReference>
<dbReference type="PANTHER" id="PTHR43876">
    <property type="entry name" value="UBIQUINONE BIOSYNTHESIS MONOOXYGENASE COQ6, MITOCHONDRIAL"/>
    <property type="match status" value="1"/>
</dbReference>
<keyword evidence="7" id="KW-0503">Monooxygenase</keyword>
<dbReference type="AlphaFoldDB" id="A0A4R7BGU2"/>
<evidence type="ECO:0000256" key="4">
    <source>
        <dbReference type="ARBA" id="ARBA00022630"/>
    </source>
</evidence>
<dbReference type="InterPro" id="IPR010971">
    <property type="entry name" value="UbiH/COQ6"/>
</dbReference>
<dbReference type="InterPro" id="IPR002938">
    <property type="entry name" value="FAD-bd"/>
</dbReference>
<dbReference type="GO" id="GO:0004497">
    <property type="term" value="F:monooxygenase activity"/>
    <property type="evidence" value="ECO:0007669"/>
    <property type="project" value="UniProtKB-KW"/>
</dbReference>
<keyword evidence="8" id="KW-0472">Membrane</keyword>
<name>A0A4R7BGU2_9NEIS</name>
<comment type="similarity">
    <text evidence="3">Belongs to the UbiH/COQ6 family.</text>
</comment>
<evidence type="ECO:0000256" key="7">
    <source>
        <dbReference type="ARBA" id="ARBA00023033"/>
    </source>
</evidence>
<keyword evidence="11" id="KW-1185">Reference proteome</keyword>
<dbReference type="GO" id="GO:0071949">
    <property type="term" value="F:FAD binding"/>
    <property type="evidence" value="ECO:0007669"/>
    <property type="project" value="InterPro"/>
</dbReference>
<evidence type="ECO:0000256" key="8">
    <source>
        <dbReference type="SAM" id="Phobius"/>
    </source>
</evidence>
<keyword evidence="4" id="KW-0285">Flavoprotein</keyword>
<evidence type="ECO:0000259" key="9">
    <source>
        <dbReference type="Pfam" id="PF01494"/>
    </source>
</evidence>
<proteinExistence type="inferred from homology"/>
<evidence type="ECO:0000256" key="3">
    <source>
        <dbReference type="ARBA" id="ARBA00005349"/>
    </source>
</evidence>
<gene>
    <name evidence="10" type="ORF">DFP86_101340</name>
</gene>
<dbReference type="NCBIfam" id="TIGR01988">
    <property type="entry name" value="Ubi-OHases"/>
    <property type="match status" value="1"/>
</dbReference>
<dbReference type="Pfam" id="PF01494">
    <property type="entry name" value="FAD_binding_3"/>
    <property type="match status" value="1"/>
</dbReference>
<comment type="caution">
    <text evidence="10">The sequence shown here is derived from an EMBL/GenBank/DDBJ whole genome shotgun (WGS) entry which is preliminary data.</text>
</comment>
<sequence>MSIDVLHGDIAVIGGGPAGALAALLFARQGRRVLLFEARSAGAAIRDARALALSSASQRHLADVGGWPVDLPATAIDTVHVSQQGCWGRTVIRAADVGLPHLGQVVDYPALTAALDAQLAASGVEVLWGCRVEALDALSGYVRLRYRDGERGGDATARLAVLADGGALIDQLPDISRREHDYRQSALLAQVQFTHPHGGVAYERFSRQGPLALLPHGEDCMLVWTRDTADAARLCEGPPDALAAALQQALGERLGAVRSIGDVASFPLRLRQASRVVGNRVALIGNAAQTLHPVAAQGLNLGIRDAVSLARLLDGAADPGERTPLARYAAARKLDTRAVIGFTHGLMQLFESQAPLVGAARALGMNLLDVLPPLRRRFAGHLVFGVGAGL</sequence>
<dbReference type="SUPFAM" id="SSF51905">
    <property type="entry name" value="FAD/NAD(P)-binding domain"/>
    <property type="match status" value="1"/>
</dbReference>
<dbReference type="EMBL" id="SNZP01000001">
    <property type="protein sequence ID" value="TDR82946.1"/>
    <property type="molecule type" value="Genomic_DNA"/>
</dbReference>
<dbReference type="OrthoDB" id="9769565at2"/>
<organism evidence="10 11">
    <name type="scientific">Paludibacterium purpuratum</name>
    <dbReference type="NCBI Taxonomy" id="1144873"/>
    <lineage>
        <taxon>Bacteria</taxon>
        <taxon>Pseudomonadati</taxon>
        <taxon>Pseudomonadota</taxon>
        <taxon>Betaproteobacteria</taxon>
        <taxon>Neisseriales</taxon>
        <taxon>Chromobacteriaceae</taxon>
        <taxon>Paludibacterium</taxon>
    </lineage>
</organism>
<dbReference type="RefSeq" id="WP_133678259.1">
    <property type="nucleotide sequence ID" value="NZ_SNZP01000001.1"/>
</dbReference>
<dbReference type="PRINTS" id="PR00420">
    <property type="entry name" value="RNGMNOXGNASE"/>
</dbReference>
<evidence type="ECO:0000256" key="6">
    <source>
        <dbReference type="ARBA" id="ARBA00023002"/>
    </source>
</evidence>
<dbReference type="Gene3D" id="3.50.50.60">
    <property type="entry name" value="FAD/NAD(P)-binding domain"/>
    <property type="match status" value="2"/>
</dbReference>
<evidence type="ECO:0000256" key="2">
    <source>
        <dbReference type="ARBA" id="ARBA00004749"/>
    </source>
</evidence>
<dbReference type="UniPathway" id="UPA00232"/>
<keyword evidence="8" id="KW-1133">Transmembrane helix</keyword>
<dbReference type="Proteomes" id="UP000295611">
    <property type="component" value="Unassembled WGS sequence"/>
</dbReference>
<dbReference type="GO" id="GO:0006744">
    <property type="term" value="P:ubiquinone biosynthetic process"/>
    <property type="evidence" value="ECO:0007669"/>
    <property type="project" value="UniProtKB-UniPathway"/>
</dbReference>
<comment type="pathway">
    <text evidence="2">Cofactor biosynthesis; ubiquinone biosynthesis.</text>
</comment>
<evidence type="ECO:0000256" key="5">
    <source>
        <dbReference type="ARBA" id="ARBA00022827"/>
    </source>
</evidence>
<protein>
    <submittedName>
        <fullName evidence="10">2-octaprenyl-6-methoxyphenol hydroxylase</fullName>
    </submittedName>
</protein>
<evidence type="ECO:0000313" key="10">
    <source>
        <dbReference type="EMBL" id="TDR82946.1"/>
    </source>
</evidence>